<reference evidence="4" key="2">
    <citation type="journal article" date="2024" name="Plant">
        <title>Genomic evolution and insights into agronomic trait innovations of Sesamum species.</title>
        <authorList>
            <person name="Miao H."/>
            <person name="Wang L."/>
            <person name="Qu L."/>
            <person name="Liu H."/>
            <person name="Sun Y."/>
            <person name="Le M."/>
            <person name="Wang Q."/>
            <person name="Wei S."/>
            <person name="Zheng Y."/>
            <person name="Lin W."/>
            <person name="Duan Y."/>
            <person name="Cao H."/>
            <person name="Xiong S."/>
            <person name="Wang X."/>
            <person name="Wei L."/>
            <person name="Li C."/>
            <person name="Ma Q."/>
            <person name="Ju M."/>
            <person name="Zhao R."/>
            <person name="Li G."/>
            <person name="Mu C."/>
            <person name="Tian Q."/>
            <person name="Mei H."/>
            <person name="Zhang T."/>
            <person name="Gao T."/>
            <person name="Zhang H."/>
        </authorList>
    </citation>
    <scope>NUCLEOTIDE SEQUENCE</scope>
    <source>
        <strain evidence="4">G02</strain>
    </source>
</reference>
<dbReference type="PROSITE" id="PS01009">
    <property type="entry name" value="CRISP_1"/>
    <property type="match status" value="1"/>
</dbReference>
<keyword evidence="2" id="KW-0568">Pathogenesis-related protein</keyword>
<dbReference type="SUPFAM" id="SSF55797">
    <property type="entry name" value="PR-1-like"/>
    <property type="match status" value="1"/>
</dbReference>
<name>A0AAW2U688_SESRA</name>
<dbReference type="PANTHER" id="PTHR10334">
    <property type="entry name" value="CYSTEINE-RICH SECRETORY PROTEIN-RELATED"/>
    <property type="match status" value="1"/>
</dbReference>
<dbReference type="InterPro" id="IPR035940">
    <property type="entry name" value="CAP_sf"/>
</dbReference>
<dbReference type="Gene3D" id="3.40.33.10">
    <property type="entry name" value="CAP"/>
    <property type="match status" value="1"/>
</dbReference>
<proteinExistence type="predicted"/>
<evidence type="ECO:0000256" key="1">
    <source>
        <dbReference type="ARBA" id="ARBA00003143"/>
    </source>
</evidence>
<organism evidence="4">
    <name type="scientific">Sesamum radiatum</name>
    <name type="common">Black benniseed</name>
    <dbReference type="NCBI Taxonomy" id="300843"/>
    <lineage>
        <taxon>Eukaryota</taxon>
        <taxon>Viridiplantae</taxon>
        <taxon>Streptophyta</taxon>
        <taxon>Embryophyta</taxon>
        <taxon>Tracheophyta</taxon>
        <taxon>Spermatophyta</taxon>
        <taxon>Magnoliopsida</taxon>
        <taxon>eudicotyledons</taxon>
        <taxon>Gunneridae</taxon>
        <taxon>Pentapetalae</taxon>
        <taxon>asterids</taxon>
        <taxon>lamiids</taxon>
        <taxon>Lamiales</taxon>
        <taxon>Pedaliaceae</taxon>
        <taxon>Sesamum</taxon>
    </lineage>
</organism>
<dbReference type="PRINTS" id="PR00837">
    <property type="entry name" value="V5TPXLIKE"/>
</dbReference>
<dbReference type="AlphaFoldDB" id="A0AAW2U688"/>
<gene>
    <name evidence="4" type="ORF">Sradi_1469100</name>
</gene>
<dbReference type="InterPro" id="IPR014044">
    <property type="entry name" value="CAP_dom"/>
</dbReference>
<dbReference type="InterPro" id="IPR018244">
    <property type="entry name" value="Allrgn_V5/Tpx1_CS"/>
</dbReference>
<protein>
    <submittedName>
        <fullName evidence="4">Pathogenesis-related protein 1A</fullName>
    </submittedName>
</protein>
<evidence type="ECO:0000256" key="2">
    <source>
        <dbReference type="ARBA" id="ARBA00023265"/>
    </source>
</evidence>
<evidence type="ECO:0000313" key="4">
    <source>
        <dbReference type="EMBL" id="KAL0412674.1"/>
    </source>
</evidence>
<reference evidence="4" key="1">
    <citation type="submission" date="2020-06" db="EMBL/GenBank/DDBJ databases">
        <authorList>
            <person name="Li T."/>
            <person name="Hu X."/>
            <person name="Zhang T."/>
            <person name="Song X."/>
            <person name="Zhang H."/>
            <person name="Dai N."/>
            <person name="Sheng W."/>
            <person name="Hou X."/>
            <person name="Wei L."/>
        </authorList>
    </citation>
    <scope>NUCLEOTIDE SEQUENCE</scope>
    <source>
        <strain evidence="4">G02</strain>
        <tissue evidence="4">Leaf</tissue>
    </source>
</reference>
<dbReference type="InterPro" id="IPR001283">
    <property type="entry name" value="CRISP-related"/>
</dbReference>
<dbReference type="PRINTS" id="PR00838">
    <property type="entry name" value="V5ALLERGEN"/>
</dbReference>
<sequence length="97" mass="10725">MKHSDGPYGENLAKGSWDVNATEAVQMWLDEKKFYNVGSNTCVEGEMCGHYTQVVWRDTTHVGCAGPSARMGGRLSHATMIPRVTMSESVLINYTLL</sequence>
<dbReference type="SMART" id="SM00198">
    <property type="entry name" value="SCP"/>
    <property type="match status" value="1"/>
</dbReference>
<keyword evidence="2" id="KW-0611">Plant defense</keyword>
<feature type="domain" description="SCP" evidence="3">
    <location>
        <begin position="1"/>
        <end position="83"/>
    </location>
</feature>
<dbReference type="InterPro" id="IPR002413">
    <property type="entry name" value="V5_allergen-like"/>
</dbReference>
<accession>A0AAW2U688</accession>
<dbReference type="EMBL" id="JACGWJ010000006">
    <property type="protein sequence ID" value="KAL0412674.1"/>
    <property type="molecule type" value="Genomic_DNA"/>
</dbReference>
<comment type="caution">
    <text evidence="4">The sequence shown here is derived from an EMBL/GenBank/DDBJ whole genome shotgun (WGS) entry which is preliminary data.</text>
</comment>
<evidence type="ECO:0000259" key="3">
    <source>
        <dbReference type="SMART" id="SM00198"/>
    </source>
</evidence>
<comment type="function">
    <text evidence="1">Probably involved in the defense reaction of plants against pathogens.</text>
</comment>
<dbReference type="GO" id="GO:0005576">
    <property type="term" value="C:extracellular region"/>
    <property type="evidence" value="ECO:0007669"/>
    <property type="project" value="InterPro"/>
</dbReference>
<dbReference type="Pfam" id="PF00188">
    <property type="entry name" value="CAP"/>
    <property type="match status" value="1"/>
</dbReference>